<dbReference type="AlphaFoldDB" id="A0A1M6V5Y0"/>
<evidence type="ECO:0000313" key="1">
    <source>
        <dbReference type="EMBL" id="SHK76848.1"/>
    </source>
</evidence>
<evidence type="ECO:0008006" key="3">
    <source>
        <dbReference type="Google" id="ProtNLM"/>
    </source>
</evidence>
<organism evidence="1 2">
    <name type="scientific">Xylanibacter ruminicola</name>
    <name type="common">Prevotella ruminicola</name>
    <dbReference type="NCBI Taxonomy" id="839"/>
    <lineage>
        <taxon>Bacteria</taxon>
        <taxon>Pseudomonadati</taxon>
        <taxon>Bacteroidota</taxon>
        <taxon>Bacteroidia</taxon>
        <taxon>Bacteroidales</taxon>
        <taxon>Prevotellaceae</taxon>
        <taxon>Xylanibacter</taxon>
    </lineage>
</organism>
<sequence length="408" mass="47838">MAVNYDLKLPYALDSEDKLISIDQITVSGLACNCRCPKCKEKLEARIGTGLREKHFAHSKHSNCTGAYMTILHMLSEEIIEKYKAVMAPRYTSNYGSVSPRILEFVDVEVERREDRKDLQPDIVGITEDGKRWAIEILNTHEVDDKKRQKLYESGITCLEIDVSNQTVDNLEEFLLHSTSYREWINNPNDEETLLMSSLEQIVMTEEEAQKRLDYYLNQKNERYKLYHTVRCEGCPTPPSLGKCIYAKEVIKTKDAIYTICDDFKRRKDLEYIPSCRGRVRVAVNIKDAVMKIPNECRCLNDYYFYISQKRYFVFWGQKHLIRNIEYNSDCGQLLILHSFWSGVSFHYVSCIYVDNDDSIKVKTLECTMDDWPNILYAKREDWKQMIEKTKENESLPFSKPDNEDLPF</sequence>
<protein>
    <recommendedName>
        <fullName evidence="3">Competence protein CoiA-like family protein</fullName>
    </recommendedName>
</protein>
<dbReference type="RefSeq" id="WP_073208456.1">
    <property type="nucleotide sequence ID" value="NZ_FRBD01000011.1"/>
</dbReference>
<gene>
    <name evidence="1" type="ORF">SAMN05216463_111144</name>
</gene>
<dbReference type="Proteomes" id="UP000184130">
    <property type="component" value="Unassembled WGS sequence"/>
</dbReference>
<evidence type="ECO:0000313" key="2">
    <source>
        <dbReference type="Proteomes" id="UP000184130"/>
    </source>
</evidence>
<name>A0A1M6V5Y0_XYLRU</name>
<accession>A0A1M6V5Y0</accession>
<dbReference type="OrthoDB" id="1075895at2"/>
<reference evidence="1 2" key="1">
    <citation type="submission" date="2016-11" db="EMBL/GenBank/DDBJ databases">
        <authorList>
            <person name="Jaros S."/>
            <person name="Januszkiewicz K."/>
            <person name="Wedrychowicz H."/>
        </authorList>
    </citation>
    <scope>NUCLEOTIDE SEQUENCE [LARGE SCALE GENOMIC DNA]</scope>
    <source>
        <strain evidence="1 2">KHT3</strain>
    </source>
</reference>
<dbReference type="EMBL" id="FRBD01000011">
    <property type="protein sequence ID" value="SHK76848.1"/>
    <property type="molecule type" value="Genomic_DNA"/>
</dbReference>
<proteinExistence type="predicted"/>